<proteinExistence type="predicted"/>
<protein>
    <submittedName>
        <fullName evidence="2">Uncharacterized protein</fullName>
    </submittedName>
</protein>
<sequence>MRPPPDEAVVVKLLASNASADGATTVPAVDAADGVVIPPAASTHACQLDLAGAAAGAEQPGRDGEPPLKPKPTLRYKCRKQAPIYLGPDRRQYANPISYLGGPRYDLAKRSSVASSQGDSVTSLNSILSLD</sequence>
<dbReference type="Proteomes" id="UP000075902">
    <property type="component" value="Unassembled WGS sequence"/>
</dbReference>
<name>A0A182TIN5_9DIPT</name>
<accession>A0A182TIN5</accession>
<keyword evidence="3" id="KW-1185">Reference proteome</keyword>
<reference evidence="3" key="1">
    <citation type="submission" date="2014-01" db="EMBL/GenBank/DDBJ databases">
        <title>The Genome Sequence of Anopheles melas CM1001059_A (V2).</title>
        <authorList>
            <consortium name="The Broad Institute Genomics Platform"/>
            <person name="Neafsey D.E."/>
            <person name="Besansky N."/>
            <person name="Howell P."/>
            <person name="Walton C."/>
            <person name="Young S.K."/>
            <person name="Zeng Q."/>
            <person name="Gargeya S."/>
            <person name="Fitzgerald M."/>
            <person name="Haas B."/>
            <person name="Abouelleil A."/>
            <person name="Allen A.W."/>
            <person name="Alvarado L."/>
            <person name="Arachchi H.M."/>
            <person name="Berlin A.M."/>
            <person name="Chapman S.B."/>
            <person name="Gainer-Dewar J."/>
            <person name="Goldberg J."/>
            <person name="Griggs A."/>
            <person name="Gujja S."/>
            <person name="Hansen M."/>
            <person name="Howarth C."/>
            <person name="Imamovic A."/>
            <person name="Ireland A."/>
            <person name="Larimer J."/>
            <person name="McCowan C."/>
            <person name="Murphy C."/>
            <person name="Pearson M."/>
            <person name="Poon T.W."/>
            <person name="Priest M."/>
            <person name="Roberts A."/>
            <person name="Saif S."/>
            <person name="Shea T."/>
            <person name="Sisk P."/>
            <person name="Sykes S."/>
            <person name="Wortman J."/>
            <person name="Nusbaum C."/>
            <person name="Birren B."/>
        </authorList>
    </citation>
    <scope>NUCLEOTIDE SEQUENCE [LARGE SCALE GENOMIC DNA]</scope>
    <source>
        <strain evidence="3">CM1001059</strain>
    </source>
</reference>
<reference evidence="2" key="2">
    <citation type="submission" date="2020-05" db="UniProtKB">
        <authorList>
            <consortium name="EnsemblMetazoa"/>
        </authorList>
    </citation>
    <scope>IDENTIFICATION</scope>
    <source>
        <strain evidence="2">CM1001059</strain>
    </source>
</reference>
<dbReference type="EnsemblMetazoa" id="AMEC002995-RA">
    <property type="protein sequence ID" value="AMEC002995-PA"/>
    <property type="gene ID" value="AMEC002995"/>
</dbReference>
<dbReference type="AlphaFoldDB" id="A0A182TIN5"/>
<feature type="region of interest" description="Disordered" evidence="1">
    <location>
        <begin position="54"/>
        <end position="73"/>
    </location>
</feature>
<evidence type="ECO:0000313" key="2">
    <source>
        <dbReference type="EnsemblMetazoa" id="AMEC002995-PA"/>
    </source>
</evidence>
<evidence type="ECO:0000256" key="1">
    <source>
        <dbReference type="SAM" id="MobiDB-lite"/>
    </source>
</evidence>
<organism evidence="2 3">
    <name type="scientific">Anopheles melas</name>
    <dbReference type="NCBI Taxonomy" id="34690"/>
    <lineage>
        <taxon>Eukaryota</taxon>
        <taxon>Metazoa</taxon>
        <taxon>Ecdysozoa</taxon>
        <taxon>Arthropoda</taxon>
        <taxon>Hexapoda</taxon>
        <taxon>Insecta</taxon>
        <taxon>Pterygota</taxon>
        <taxon>Neoptera</taxon>
        <taxon>Endopterygota</taxon>
        <taxon>Diptera</taxon>
        <taxon>Nematocera</taxon>
        <taxon>Culicoidea</taxon>
        <taxon>Culicidae</taxon>
        <taxon>Anophelinae</taxon>
        <taxon>Anopheles</taxon>
    </lineage>
</organism>
<dbReference type="VEuPathDB" id="VectorBase:AMEC002995"/>
<evidence type="ECO:0000313" key="3">
    <source>
        <dbReference type="Proteomes" id="UP000075902"/>
    </source>
</evidence>
<feature type="region of interest" description="Disordered" evidence="1">
    <location>
        <begin position="111"/>
        <end position="131"/>
    </location>
</feature>
<feature type="compositionally biased region" description="Polar residues" evidence="1">
    <location>
        <begin position="112"/>
        <end position="131"/>
    </location>
</feature>